<dbReference type="AlphaFoldDB" id="Q26949"/>
<dbReference type="PIR" id="A44967">
    <property type="entry name" value="S27856"/>
</dbReference>
<sequence>TPPDQLVMVATGAQLGIPCAASSPREADDPPYPTQAYNPACGYGQSVSSSGSKQGPAQSDRLDGGSDLAASLDTDVCWLVVHLQFCYGHCGVHANELADQYARNYGKWTIHGARNRTFMAYGSADVFYYPAHQQVAYYHSSRHSSLPALRHKAIRSRGKDLITQEVLHRQNWFTSQGQGAGNLSSGADYLGRERLHEPMPFLQHLTGTVCIY</sequence>
<feature type="compositionally biased region" description="Low complexity" evidence="1">
    <location>
        <begin position="42"/>
        <end position="55"/>
    </location>
</feature>
<proteinExistence type="evidence at transcript level"/>
<dbReference type="VEuPathDB" id="TriTrypDB:Tc_MARK_224"/>
<protein>
    <submittedName>
        <fullName evidence="2">AMP-inducible protein (TC26)</fullName>
    </submittedName>
</protein>
<dbReference type="VEuPathDB" id="TriTrypDB:TcCL_NonESM11613"/>
<dbReference type="VEuPathDB" id="TriTrypDB:C3747_266g16"/>
<feature type="non-terminal residue" evidence="2">
    <location>
        <position position="212"/>
    </location>
</feature>
<organism evidence="2">
    <name type="scientific">Trypanosoma cruzi</name>
    <dbReference type="NCBI Taxonomy" id="5693"/>
    <lineage>
        <taxon>Eukaryota</taxon>
        <taxon>Discoba</taxon>
        <taxon>Euglenozoa</taxon>
        <taxon>Kinetoplastea</taxon>
        <taxon>Metakinetoplastina</taxon>
        <taxon>Trypanosomatida</taxon>
        <taxon>Trypanosomatidae</taxon>
        <taxon>Trypanosoma</taxon>
        <taxon>Schizotrypanum</taxon>
    </lineage>
</organism>
<name>Q26949_TRYCR</name>
<dbReference type="EMBL" id="M34062">
    <property type="protein sequence ID" value="AAA30254.1"/>
    <property type="molecule type" value="mRNA"/>
</dbReference>
<reference evidence="2" key="1">
    <citation type="journal article" date="1990" name="Mol. Biochem. Parasitol.">
        <title>A cyclic AMP inducible gene expressed during the development of infective stages of Trypanosoma cruzi.</title>
        <authorList>
            <person name="Heath S."/>
            <person name="Hieny S."/>
            <person name="Sher A."/>
        </authorList>
    </citation>
    <scope>NUCLEOTIDE SEQUENCE</scope>
</reference>
<feature type="non-terminal residue" evidence="2">
    <location>
        <position position="1"/>
    </location>
</feature>
<evidence type="ECO:0000313" key="2">
    <source>
        <dbReference type="EMBL" id="AAA30254.1"/>
    </source>
</evidence>
<accession>Q26949</accession>
<evidence type="ECO:0000256" key="1">
    <source>
        <dbReference type="SAM" id="MobiDB-lite"/>
    </source>
</evidence>
<feature type="region of interest" description="Disordered" evidence="1">
    <location>
        <begin position="19"/>
        <end position="63"/>
    </location>
</feature>